<feature type="domain" description="Homeobox" evidence="8">
    <location>
        <begin position="211"/>
        <end position="271"/>
    </location>
</feature>
<keyword evidence="3 5" id="KW-0371">Homeobox</keyword>
<dbReference type="InterPro" id="IPR017970">
    <property type="entry name" value="Homeobox_CS"/>
</dbReference>
<dbReference type="InterPro" id="IPR009057">
    <property type="entry name" value="Homeodomain-like_sf"/>
</dbReference>
<dbReference type="PROSITE" id="PS50071">
    <property type="entry name" value="HOMEOBOX_2"/>
    <property type="match status" value="1"/>
</dbReference>
<gene>
    <name evidence="9" type="ORF">NAV_LOCUS896</name>
</gene>
<dbReference type="SMART" id="SM00389">
    <property type="entry name" value="HOX"/>
    <property type="match status" value="1"/>
</dbReference>
<dbReference type="Gene3D" id="1.10.10.60">
    <property type="entry name" value="Homeodomain-like"/>
    <property type="match status" value="1"/>
</dbReference>
<dbReference type="CDD" id="cd00086">
    <property type="entry name" value="homeodomain"/>
    <property type="match status" value="1"/>
</dbReference>
<dbReference type="PANTHER" id="PTHR24329:SF543">
    <property type="entry name" value="FI01017P-RELATED"/>
    <property type="match status" value="1"/>
</dbReference>
<proteinExistence type="predicted"/>
<feature type="DNA-binding region" description="Homeobox" evidence="5">
    <location>
        <begin position="213"/>
        <end position="272"/>
    </location>
</feature>
<accession>A0A498S3J4</accession>
<dbReference type="SUPFAM" id="SSF46689">
    <property type="entry name" value="Homeodomain-like"/>
    <property type="match status" value="1"/>
</dbReference>
<evidence type="ECO:0000259" key="8">
    <source>
        <dbReference type="PROSITE" id="PS50071"/>
    </source>
</evidence>
<keyword evidence="10" id="KW-1185">Reference proteome</keyword>
<evidence type="ECO:0000256" key="2">
    <source>
        <dbReference type="ARBA" id="ARBA00023125"/>
    </source>
</evidence>
<feature type="region of interest" description="Disordered" evidence="7">
    <location>
        <begin position="194"/>
        <end position="215"/>
    </location>
</feature>
<keyword evidence="2 5" id="KW-0238">DNA-binding</keyword>
<comment type="subcellular location">
    <subcellularLocation>
        <location evidence="1 5 6">Nucleus</location>
    </subcellularLocation>
</comment>
<feature type="region of interest" description="Disordered" evidence="7">
    <location>
        <begin position="133"/>
        <end position="159"/>
    </location>
</feature>
<dbReference type="OrthoDB" id="6159439at2759"/>
<feature type="region of interest" description="Disordered" evidence="7">
    <location>
        <begin position="362"/>
        <end position="414"/>
    </location>
</feature>
<dbReference type="InterPro" id="IPR050649">
    <property type="entry name" value="Paired_Homeobox_TFs"/>
</dbReference>
<dbReference type="InterPro" id="IPR001356">
    <property type="entry name" value="HD"/>
</dbReference>
<dbReference type="AlphaFoldDB" id="A0A498S3J4"/>
<evidence type="ECO:0000256" key="7">
    <source>
        <dbReference type="SAM" id="MobiDB-lite"/>
    </source>
</evidence>
<feature type="region of interest" description="Disordered" evidence="7">
    <location>
        <begin position="1"/>
        <end position="41"/>
    </location>
</feature>
<reference evidence="9 10" key="1">
    <citation type="submission" date="2018-08" db="EMBL/GenBank/DDBJ databases">
        <authorList>
            <person name="Laetsch R D."/>
            <person name="Stevens L."/>
            <person name="Kumar S."/>
            <person name="Blaxter L. M."/>
        </authorList>
    </citation>
    <scope>NUCLEOTIDE SEQUENCE [LARGE SCALE GENOMIC DNA]</scope>
</reference>
<evidence type="ECO:0000256" key="3">
    <source>
        <dbReference type="ARBA" id="ARBA00023155"/>
    </source>
</evidence>
<feature type="compositionally biased region" description="Polar residues" evidence="7">
    <location>
        <begin position="1"/>
        <end position="12"/>
    </location>
</feature>
<feature type="compositionally biased region" description="Basic and acidic residues" evidence="7">
    <location>
        <begin position="135"/>
        <end position="144"/>
    </location>
</feature>
<dbReference type="GO" id="GO:0000981">
    <property type="term" value="F:DNA-binding transcription factor activity, RNA polymerase II-specific"/>
    <property type="evidence" value="ECO:0007669"/>
    <property type="project" value="InterPro"/>
</dbReference>
<dbReference type="PROSITE" id="PS00027">
    <property type="entry name" value="HOMEOBOX_1"/>
    <property type="match status" value="1"/>
</dbReference>
<dbReference type="GO" id="GO:0000977">
    <property type="term" value="F:RNA polymerase II transcription regulatory region sequence-specific DNA binding"/>
    <property type="evidence" value="ECO:0007669"/>
    <property type="project" value="TreeGrafter"/>
</dbReference>
<evidence type="ECO:0000256" key="1">
    <source>
        <dbReference type="ARBA" id="ARBA00004123"/>
    </source>
</evidence>
<organism evidence="9 10">
    <name type="scientific">Acanthocheilonema viteae</name>
    <name type="common">Filarial nematode worm</name>
    <name type="synonym">Dipetalonema viteae</name>
    <dbReference type="NCBI Taxonomy" id="6277"/>
    <lineage>
        <taxon>Eukaryota</taxon>
        <taxon>Metazoa</taxon>
        <taxon>Ecdysozoa</taxon>
        <taxon>Nematoda</taxon>
        <taxon>Chromadorea</taxon>
        <taxon>Rhabditida</taxon>
        <taxon>Spirurina</taxon>
        <taxon>Spiruromorpha</taxon>
        <taxon>Filarioidea</taxon>
        <taxon>Onchocercidae</taxon>
        <taxon>Acanthocheilonema</taxon>
    </lineage>
</organism>
<name>A0A498S3J4_ACAVI</name>
<feature type="compositionally biased region" description="Polar residues" evidence="7">
    <location>
        <begin position="372"/>
        <end position="407"/>
    </location>
</feature>
<dbReference type="EMBL" id="UPTC01000066">
    <property type="protein sequence ID" value="VBB26066.1"/>
    <property type="molecule type" value="Genomic_DNA"/>
</dbReference>
<dbReference type="PANTHER" id="PTHR24329">
    <property type="entry name" value="HOMEOBOX PROTEIN ARISTALESS"/>
    <property type="match status" value="1"/>
</dbReference>
<protein>
    <recommendedName>
        <fullName evidence="8">Homeobox domain-containing protein</fullName>
    </recommendedName>
</protein>
<dbReference type="STRING" id="6277.A0A498S3J4"/>
<dbReference type="Pfam" id="PF00046">
    <property type="entry name" value="Homeodomain"/>
    <property type="match status" value="1"/>
</dbReference>
<feature type="compositionally biased region" description="Polar residues" evidence="7">
    <location>
        <begin position="197"/>
        <end position="206"/>
    </location>
</feature>
<evidence type="ECO:0000256" key="4">
    <source>
        <dbReference type="ARBA" id="ARBA00023242"/>
    </source>
</evidence>
<evidence type="ECO:0000313" key="10">
    <source>
        <dbReference type="Proteomes" id="UP000276991"/>
    </source>
</evidence>
<dbReference type="GO" id="GO:0005634">
    <property type="term" value="C:nucleus"/>
    <property type="evidence" value="ECO:0007669"/>
    <property type="project" value="UniProtKB-SubCell"/>
</dbReference>
<evidence type="ECO:0000256" key="5">
    <source>
        <dbReference type="PROSITE-ProRule" id="PRU00108"/>
    </source>
</evidence>
<evidence type="ECO:0000256" key="6">
    <source>
        <dbReference type="RuleBase" id="RU000682"/>
    </source>
</evidence>
<feature type="compositionally biased region" description="Low complexity" evidence="7">
    <location>
        <begin position="145"/>
        <end position="156"/>
    </location>
</feature>
<dbReference type="Proteomes" id="UP000276991">
    <property type="component" value="Unassembled WGS sequence"/>
</dbReference>
<dbReference type="FunFam" id="1.10.10.60:FF:000291">
    <property type="entry name" value="ALX homeobox protein 1"/>
    <property type="match status" value="1"/>
</dbReference>
<sequence>MPEKLLTTTSCSEKTEAPDTVEVDSGEEDSKPQEASSKTPVVVPTTVPNLVPFLLRPPLTMTQLLYEQQKVIFAQQQQQQQQQTSITSSNGSTNSLSNGFSAVALAKPSETGSFLNSPFAISALTATTATSKVIQRKDSDDERQSNNAGGSESSAGTPSTVMITPMKWVMLVANGTEVVAVHKMPEVQKDLLGITDRPSSCSNSPEDNGKRKQRRYRTTFSAYQLDELEKVFARTHYPDVFTREELAQRVILTEARVQVWFQNRRAKWRKQERTSAVHPYGHATPHHVPRTSHPLMQPHPYALLAAAAAQQSAESSADTAAIMAAMSAQHQAIESMMNPAAAAFMSTTPALLNASTLTPTPLKDVTEPLRHSSPTVTTAAINNEPNTTNSDGASTSTPVSTIASSASPEVERSKPMGSINSAISLTKLPTFVPAITTTNDAAAAAAAATAGTDLTSFVLSGYQQQLAAANYMQHLQRMIAMENLSKQYSGIWPGTAATASPLVGATAGSGGSWFETQHVFGSLMTSGAAITGTTKSPVNLTNPKDDSKK</sequence>
<evidence type="ECO:0000313" key="9">
    <source>
        <dbReference type="EMBL" id="VBB26066.1"/>
    </source>
</evidence>
<keyword evidence="4 5" id="KW-0539">Nucleus</keyword>